<dbReference type="OrthoDB" id="4504150at2759"/>
<evidence type="ECO:0000313" key="3">
    <source>
        <dbReference type="Proteomes" id="UP001149163"/>
    </source>
</evidence>
<feature type="compositionally biased region" description="Polar residues" evidence="1">
    <location>
        <begin position="146"/>
        <end position="157"/>
    </location>
</feature>
<evidence type="ECO:0000256" key="1">
    <source>
        <dbReference type="SAM" id="MobiDB-lite"/>
    </source>
</evidence>
<dbReference type="AlphaFoldDB" id="A0A9W9IK56"/>
<feature type="compositionally biased region" description="Low complexity" evidence="1">
    <location>
        <begin position="130"/>
        <end position="140"/>
    </location>
</feature>
<comment type="caution">
    <text evidence="2">The sequence shown here is derived from an EMBL/GenBank/DDBJ whole genome shotgun (WGS) entry which is preliminary data.</text>
</comment>
<dbReference type="EMBL" id="JAPQKN010000001">
    <property type="protein sequence ID" value="KAJ5177181.1"/>
    <property type="molecule type" value="Genomic_DNA"/>
</dbReference>
<proteinExistence type="predicted"/>
<protein>
    <submittedName>
        <fullName evidence="2">Uncharacterized protein</fullName>
    </submittedName>
</protein>
<feature type="region of interest" description="Disordered" evidence="1">
    <location>
        <begin position="70"/>
        <end position="94"/>
    </location>
</feature>
<accession>A0A9W9IK56</accession>
<gene>
    <name evidence="2" type="ORF">N7482_003058</name>
</gene>
<dbReference type="RefSeq" id="XP_056548789.1">
    <property type="nucleotide sequence ID" value="XM_056685183.1"/>
</dbReference>
<feature type="compositionally biased region" description="Basic and acidic residues" evidence="1">
    <location>
        <begin position="70"/>
        <end position="82"/>
    </location>
</feature>
<sequence length="234" mass="26921">MEGKQKDSLAFPIICLLFSFTFTAYLRRAWVLQQLRPYKHLIRRTVRQWQYRIRKWSRWLRHITDSRRDGNVDRTYDTHEPSDTASGHQTDLFDLGSPTYSADGSSLDGSDITSSDSDSELNVTMYIPDSSQDSTSNASSSREHSSFTQSQPISRPTWTIDSLGRTILNRAPEPLPRAQWEIKLEEHIHNGRGPGAWLDRIIDWMARRVAADFEAEVRAEFEQSGIGRRPPNPI</sequence>
<reference evidence="2" key="1">
    <citation type="submission" date="2022-11" db="EMBL/GenBank/DDBJ databases">
        <authorList>
            <person name="Petersen C."/>
        </authorList>
    </citation>
    <scope>NUCLEOTIDE SEQUENCE</scope>
    <source>
        <strain evidence="2">IBT 26290</strain>
    </source>
</reference>
<reference evidence="2" key="2">
    <citation type="journal article" date="2023" name="IMA Fungus">
        <title>Comparative genomic study of the Penicillium genus elucidates a diverse pangenome and 15 lateral gene transfer events.</title>
        <authorList>
            <person name="Petersen C."/>
            <person name="Sorensen T."/>
            <person name="Nielsen M.R."/>
            <person name="Sondergaard T.E."/>
            <person name="Sorensen J.L."/>
            <person name="Fitzpatrick D.A."/>
            <person name="Frisvad J.C."/>
            <person name="Nielsen K.L."/>
        </authorList>
    </citation>
    <scope>NUCLEOTIDE SEQUENCE</scope>
    <source>
        <strain evidence="2">IBT 26290</strain>
    </source>
</reference>
<dbReference type="GeneID" id="81424359"/>
<evidence type="ECO:0000313" key="2">
    <source>
        <dbReference type="EMBL" id="KAJ5177181.1"/>
    </source>
</evidence>
<organism evidence="2 3">
    <name type="scientific">Penicillium canariense</name>
    <dbReference type="NCBI Taxonomy" id="189055"/>
    <lineage>
        <taxon>Eukaryota</taxon>
        <taxon>Fungi</taxon>
        <taxon>Dikarya</taxon>
        <taxon>Ascomycota</taxon>
        <taxon>Pezizomycotina</taxon>
        <taxon>Eurotiomycetes</taxon>
        <taxon>Eurotiomycetidae</taxon>
        <taxon>Eurotiales</taxon>
        <taxon>Aspergillaceae</taxon>
        <taxon>Penicillium</taxon>
    </lineage>
</organism>
<dbReference type="Proteomes" id="UP001149163">
    <property type="component" value="Unassembled WGS sequence"/>
</dbReference>
<keyword evidence="3" id="KW-1185">Reference proteome</keyword>
<feature type="region of interest" description="Disordered" evidence="1">
    <location>
        <begin position="127"/>
        <end position="157"/>
    </location>
</feature>
<name>A0A9W9IK56_9EURO</name>